<dbReference type="InterPro" id="IPR013320">
    <property type="entry name" value="ConA-like_dom_sf"/>
</dbReference>
<dbReference type="InterPro" id="IPR050143">
    <property type="entry name" value="TRIM/RBCC"/>
</dbReference>
<dbReference type="PANTHER" id="PTHR24103">
    <property type="entry name" value="E3 UBIQUITIN-PROTEIN LIGASE TRIM"/>
    <property type="match status" value="1"/>
</dbReference>
<evidence type="ECO:0000313" key="3">
    <source>
        <dbReference type="EMBL" id="NXG52212.1"/>
    </source>
</evidence>
<feature type="non-terminal residue" evidence="3">
    <location>
        <position position="1"/>
    </location>
</feature>
<feature type="domain" description="B30.2/SPRY" evidence="2">
    <location>
        <begin position="1"/>
        <end position="171"/>
    </location>
</feature>
<dbReference type="InterPro" id="IPR001870">
    <property type="entry name" value="B30.2/SPRY"/>
</dbReference>
<comment type="caution">
    <text evidence="3">The sequence shown here is derived from an EMBL/GenBank/DDBJ whole genome shotgun (WGS) entry which is preliminary data.</text>
</comment>
<dbReference type="Pfam" id="PF00622">
    <property type="entry name" value="SPRY"/>
    <property type="match status" value="1"/>
</dbReference>
<feature type="region of interest" description="Disordered" evidence="1">
    <location>
        <begin position="1"/>
        <end position="34"/>
    </location>
</feature>
<keyword evidence="3" id="KW-0436">Ligase</keyword>
<organism evidence="3 4">
    <name type="scientific">Psilopogon haemacephalus</name>
    <name type="common">coppersmith barbet</name>
    <dbReference type="NCBI Taxonomy" id="2585815"/>
    <lineage>
        <taxon>Eukaryota</taxon>
        <taxon>Metazoa</taxon>
        <taxon>Chordata</taxon>
        <taxon>Craniata</taxon>
        <taxon>Vertebrata</taxon>
        <taxon>Euteleostomi</taxon>
        <taxon>Archelosauria</taxon>
        <taxon>Archosauria</taxon>
        <taxon>Dinosauria</taxon>
        <taxon>Saurischia</taxon>
        <taxon>Theropoda</taxon>
        <taxon>Coelurosauria</taxon>
        <taxon>Aves</taxon>
        <taxon>Neognathae</taxon>
        <taxon>Neoaves</taxon>
        <taxon>Telluraves</taxon>
        <taxon>Coraciimorphae</taxon>
        <taxon>Piciformes</taxon>
        <taxon>Megalaimidae</taxon>
        <taxon>Psilopogon</taxon>
    </lineage>
</organism>
<dbReference type="InterPro" id="IPR006574">
    <property type="entry name" value="PRY"/>
</dbReference>
<feature type="non-terminal residue" evidence="3">
    <location>
        <position position="171"/>
    </location>
</feature>
<keyword evidence="4" id="KW-1185">Reference proteome</keyword>
<feature type="compositionally biased region" description="Basic and acidic residues" evidence="1">
    <location>
        <begin position="17"/>
        <end position="34"/>
    </location>
</feature>
<evidence type="ECO:0000313" key="4">
    <source>
        <dbReference type="Proteomes" id="UP000574528"/>
    </source>
</evidence>
<sequence>DVTLDPSTAHPRLCLSPDRRSAKLGGERLPEPSDAPKRLEWDWCPLGGPGFTVLGAPGFTGGRHYWEVEVGGRRGWALGAAREAAKRKEEAAEAAAGGGSQARRELWCVGSFGKRFQALTATEQTPLSPAERPRRLRIYLDYERGQLCFYNAESMAHVHTFRACFRGRILP</sequence>
<name>A0A7K9CJW7_9PICI</name>
<evidence type="ECO:0000256" key="1">
    <source>
        <dbReference type="SAM" id="MobiDB-lite"/>
    </source>
</evidence>
<dbReference type="SMART" id="SM00589">
    <property type="entry name" value="PRY"/>
    <property type="match status" value="1"/>
</dbReference>
<dbReference type="Pfam" id="PF13765">
    <property type="entry name" value="PRY"/>
    <property type="match status" value="1"/>
</dbReference>
<dbReference type="AlphaFoldDB" id="A0A7K9CJW7"/>
<dbReference type="PROSITE" id="PS50188">
    <property type="entry name" value="B302_SPRY"/>
    <property type="match status" value="1"/>
</dbReference>
<proteinExistence type="predicted"/>
<dbReference type="Proteomes" id="UP000574528">
    <property type="component" value="Unassembled WGS sequence"/>
</dbReference>
<gene>
    <name evidence="3" type="primary">Trim41</name>
    <name evidence="3" type="ORF">PSIHAE_R07343</name>
</gene>
<dbReference type="InterPro" id="IPR003879">
    <property type="entry name" value="Butyrophylin_SPRY"/>
</dbReference>
<dbReference type="EMBL" id="VWZI01020839">
    <property type="protein sequence ID" value="NXG52212.1"/>
    <property type="molecule type" value="Genomic_DNA"/>
</dbReference>
<dbReference type="Gene3D" id="2.60.120.920">
    <property type="match status" value="1"/>
</dbReference>
<dbReference type="InterPro" id="IPR043136">
    <property type="entry name" value="B30.2/SPRY_sf"/>
</dbReference>
<dbReference type="GO" id="GO:0016874">
    <property type="term" value="F:ligase activity"/>
    <property type="evidence" value="ECO:0007669"/>
    <property type="project" value="UniProtKB-KW"/>
</dbReference>
<dbReference type="PRINTS" id="PR01407">
    <property type="entry name" value="BUTYPHLNCDUF"/>
</dbReference>
<dbReference type="OrthoDB" id="1630758at2759"/>
<dbReference type="InterPro" id="IPR003877">
    <property type="entry name" value="SPRY_dom"/>
</dbReference>
<reference evidence="3 4" key="1">
    <citation type="submission" date="2019-09" db="EMBL/GenBank/DDBJ databases">
        <title>Bird 10,000 Genomes (B10K) Project - Family phase.</title>
        <authorList>
            <person name="Zhang G."/>
        </authorList>
    </citation>
    <scope>NUCLEOTIDE SEQUENCE [LARGE SCALE GENOMIC DNA]</scope>
    <source>
        <strain evidence="3">B10K-DU-001-24</strain>
        <tissue evidence="3">Muscle</tissue>
    </source>
</reference>
<accession>A0A7K9CJW7</accession>
<dbReference type="SUPFAM" id="SSF49899">
    <property type="entry name" value="Concanavalin A-like lectins/glucanases"/>
    <property type="match status" value="1"/>
</dbReference>
<evidence type="ECO:0000259" key="2">
    <source>
        <dbReference type="PROSITE" id="PS50188"/>
    </source>
</evidence>
<protein>
    <submittedName>
        <fullName evidence="3">TRI41 ligase</fullName>
    </submittedName>
</protein>